<dbReference type="CDD" id="cd06723">
    <property type="entry name" value="PDZ1_Dlg1-2-4-like"/>
    <property type="match status" value="1"/>
</dbReference>
<dbReference type="FunFam" id="3.40.50.300:FF:001402">
    <property type="entry name" value="Discs, large homolog 3 (Drosophila)"/>
    <property type="match status" value="1"/>
</dbReference>
<dbReference type="FunFam" id="2.30.42.10:FF:000091">
    <property type="entry name" value="disks large homolog 1 isoform X8"/>
    <property type="match status" value="1"/>
</dbReference>
<evidence type="ECO:0000256" key="7">
    <source>
        <dbReference type="PROSITE-ProRule" id="PRU00192"/>
    </source>
</evidence>
<dbReference type="InterPro" id="IPR015143">
    <property type="entry name" value="L27_1"/>
</dbReference>
<dbReference type="Pfam" id="PF00018">
    <property type="entry name" value="SH3_1"/>
    <property type="match status" value="1"/>
</dbReference>
<dbReference type="GO" id="GO:0016323">
    <property type="term" value="C:basolateral plasma membrane"/>
    <property type="evidence" value="ECO:0007669"/>
    <property type="project" value="TreeGrafter"/>
</dbReference>
<dbReference type="FunFam" id="3.30.63.10:FF:000001">
    <property type="entry name" value="Disks large homolog 1 isoform 2"/>
    <property type="match status" value="1"/>
</dbReference>
<dbReference type="Pfam" id="PF09058">
    <property type="entry name" value="L27_1"/>
    <property type="match status" value="1"/>
</dbReference>
<dbReference type="GO" id="GO:0097120">
    <property type="term" value="P:receptor localization to synapse"/>
    <property type="evidence" value="ECO:0007669"/>
    <property type="project" value="TreeGrafter"/>
</dbReference>
<dbReference type="InterPro" id="IPR016313">
    <property type="entry name" value="DLG1-like"/>
</dbReference>
<dbReference type="PROSITE" id="PS50052">
    <property type="entry name" value="GUANYLATE_KINASE_2"/>
    <property type="match status" value="1"/>
</dbReference>
<dbReference type="InterPro" id="IPR050614">
    <property type="entry name" value="Synaptic_Scaffolding_LAP-MAGUK"/>
</dbReference>
<dbReference type="InterPro" id="IPR036892">
    <property type="entry name" value="L27_dom_sf"/>
</dbReference>
<feature type="domain" description="L27" evidence="12">
    <location>
        <begin position="4"/>
        <end position="64"/>
    </location>
</feature>
<feature type="region of interest" description="Disordered" evidence="8">
    <location>
        <begin position="89"/>
        <end position="140"/>
    </location>
</feature>
<evidence type="ECO:0000313" key="13">
    <source>
        <dbReference type="Ensembl" id="ENSAOCP00000070224.1"/>
    </source>
</evidence>
<evidence type="ECO:0000256" key="8">
    <source>
        <dbReference type="SAM" id="MobiDB-lite"/>
    </source>
</evidence>
<dbReference type="Pfam" id="PF00625">
    <property type="entry name" value="Guanylate_kin"/>
    <property type="match status" value="1"/>
</dbReference>
<dbReference type="PROSITE" id="PS00856">
    <property type="entry name" value="GUANYLATE_KINASE_1"/>
    <property type="match status" value="1"/>
</dbReference>
<dbReference type="CDD" id="cd06795">
    <property type="entry name" value="PDZ3_Dlg1-2-4-like"/>
    <property type="match status" value="1"/>
</dbReference>
<dbReference type="GO" id="GO:0043113">
    <property type="term" value="P:receptor clustering"/>
    <property type="evidence" value="ECO:0007669"/>
    <property type="project" value="TreeGrafter"/>
</dbReference>
<evidence type="ECO:0000256" key="4">
    <source>
        <dbReference type="ARBA" id="ARBA00022475"/>
    </source>
</evidence>
<dbReference type="InterPro" id="IPR001478">
    <property type="entry name" value="PDZ"/>
</dbReference>
<dbReference type="InterPro" id="IPR020590">
    <property type="entry name" value="Guanylate_kinase_CS"/>
</dbReference>
<evidence type="ECO:0000256" key="5">
    <source>
        <dbReference type="ARBA" id="ARBA00022737"/>
    </source>
</evidence>
<dbReference type="CDD" id="cd06724">
    <property type="entry name" value="PDZ2_Dlg1-2-4-like"/>
    <property type="match status" value="1"/>
</dbReference>
<keyword evidence="5" id="KW-0677">Repeat</keyword>
<dbReference type="FunFam" id="2.30.42.10:FF:000001">
    <property type="entry name" value="Disks large homolog 1 isoform 2"/>
    <property type="match status" value="1"/>
</dbReference>
<dbReference type="Gene3D" id="1.10.287.470">
    <property type="entry name" value="Helix hairpin bin"/>
    <property type="match status" value="1"/>
</dbReference>
<dbReference type="InterPro" id="IPR027417">
    <property type="entry name" value="P-loop_NTPase"/>
</dbReference>
<dbReference type="FunFam" id="2.30.42.10:FF:000002">
    <property type="entry name" value="Disks large homolog 4 isoform 2"/>
    <property type="match status" value="1"/>
</dbReference>
<evidence type="ECO:0000259" key="12">
    <source>
        <dbReference type="PROSITE" id="PS51022"/>
    </source>
</evidence>
<name>A0AAQ5ZYT7_AMPOC</name>
<keyword evidence="14" id="KW-1185">Reference proteome</keyword>
<dbReference type="InterPro" id="IPR001452">
    <property type="entry name" value="SH3_domain"/>
</dbReference>
<dbReference type="InterPro" id="IPR019590">
    <property type="entry name" value="DLG1_PEST_dom"/>
</dbReference>
<gene>
    <name evidence="13" type="primary">DLG2</name>
</gene>
<keyword evidence="6" id="KW-0472">Membrane</keyword>
<dbReference type="InterPro" id="IPR008144">
    <property type="entry name" value="Guanylate_kin-like_dom"/>
</dbReference>
<evidence type="ECO:0000256" key="1">
    <source>
        <dbReference type="ARBA" id="ARBA00004202"/>
    </source>
</evidence>
<feature type="domain" description="SH3" evidence="9">
    <location>
        <begin position="595"/>
        <end position="665"/>
    </location>
</feature>
<protein>
    <recommendedName>
        <fullName evidence="15">Discs, large homolog 2 (Drosophila)</fullName>
    </recommendedName>
</protein>
<dbReference type="Pfam" id="PF10608">
    <property type="entry name" value="MAGUK_N_PEST"/>
    <property type="match status" value="1"/>
</dbReference>
<dbReference type="Ensembl" id="ENSAOCT00000071293.1">
    <property type="protein sequence ID" value="ENSAOCP00000070224.1"/>
    <property type="gene ID" value="ENSAOCG00000020257.2"/>
</dbReference>
<evidence type="ECO:0000256" key="3">
    <source>
        <dbReference type="ARBA" id="ARBA00022443"/>
    </source>
</evidence>
<dbReference type="Pfam" id="PF00595">
    <property type="entry name" value="PDZ"/>
    <property type="match status" value="3"/>
</dbReference>
<dbReference type="GO" id="GO:0045197">
    <property type="term" value="P:establishment or maintenance of epithelial cell apical/basal polarity"/>
    <property type="evidence" value="ECO:0007669"/>
    <property type="project" value="TreeGrafter"/>
</dbReference>
<dbReference type="GO" id="GO:0007268">
    <property type="term" value="P:chemical synaptic transmission"/>
    <property type="evidence" value="ECO:0007669"/>
    <property type="project" value="InterPro"/>
</dbReference>
<evidence type="ECO:0000259" key="9">
    <source>
        <dbReference type="PROSITE" id="PS50002"/>
    </source>
</evidence>
<feature type="domain" description="PDZ" evidence="11">
    <location>
        <begin position="326"/>
        <end position="413"/>
    </location>
</feature>
<dbReference type="PROSITE" id="PS50106">
    <property type="entry name" value="PDZ"/>
    <property type="match status" value="3"/>
</dbReference>
<dbReference type="PANTHER" id="PTHR23119">
    <property type="entry name" value="DISCS LARGE"/>
    <property type="match status" value="1"/>
</dbReference>
<dbReference type="SMART" id="SM00326">
    <property type="entry name" value="SH3"/>
    <property type="match status" value="1"/>
</dbReference>
<reference evidence="13 14" key="1">
    <citation type="submission" date="2022-01" db="EMBL/GenBank/DDBJ databases">
        <title>A chromosome-scale genome assembly of the false clownfish, Amphiprion ocellaris.</title>
        <authorList>
            <person name="Ryu T."/>
        </authorList>
    </citation>
    <scope>NUCLEOTIDE SEQUENCE [LARGE SCALE GENOMIC DNA]</scope>
</reference>
<feature type="domain" description="PDZ" evidence="11">
    <location>
        <begin position="480"/>
        <end position="561"/>
    </location>
</feature>
<dbReference type="PANTHER" id="PTHR23119:SF6">
    <property type="entry name" value="DISKS LARGE HOMOLOG 2"/>
    <property type="match status" value="1"/>
</dbReference>
<comment type="similarity">
    <text evidence="2">Belongs to the MAGUK family.</text>
</comment>
<evidence type="ECO:0000313" key="14">
    <source>
        <dbReference type="Proteomes" id="UP001501940"/>
    </source>
</evidence>
<dbReference type="SMART" id="SM00228">
    <property type="entry name" value="PDZ"/>
    <property type="match status" value="3"/>
</dbReference>
<evidence type="ECO:0000259" key="10">
    <source>
        <dbReference type="PROSITE" id="PS50052"/>
    </source>
</evidence>
<dbReference type="Gene3D" id="2.30.30.40">
    <property type="entry name" value="SH3 Domains"/>
    <property type="match status" value="1"/>
</dbReference>
<dbReference type="GO" id="GO:0031594">
    <property type="term" value="C:neuromuscular junction"/>
    <property type="evidence" value="ECO:0007669"/>
    <property type="project" value="InterPro"/>
</dbReference>
<dbReference type="InterPro" id="IPR036034">
    <property type="entry name" value="PDZ_sf"/>
</dbReference>
<evidence type="ECO:0000259" key="11">
    <source>
        <dbReference type="PROSITE" id="PS50106"/>
    </source>
</evidence>
<dbReference type="SUPFAM" id="SSF52540">
    <property type="entry name" value="P-loop containing nucleoside triphosphate hydrolases"/>
    <property type="match status" value="1"/>
</dbReference>
<dbReference type="AlphaFoldDB" id="A0AAQ5ZYT7"/>
<dbReference type="GO" id="GO:0098839">
    <property type="term" value="C:postsynaptic density membrane"/>
    <property type="evidence" value="ECO:0007669"/>
    <property type="project" value="TreeGrafter"/>
</dbReference>
<reference evidence="13" key="2">
    <citation type="submission" date="2025-08" db="UniProtKB">
        <authorList>
            <consortium name="Ensembl"/>
        </authorList>
    </citation>
    <scope>IDENTIFICATION</scope>
</reference>
<feature type="compositionally biased region" description="Polar residues" evidence="8">
    <location>
        <begin position="113"/>
        <end position="135"/>
    </location>
</feature>
<dbReference type="InterPro" id="IPR036028">
    <property type="entry name" value="SH3-like_dom_sf"/>
</dbReference>
<keyword evidence="3 7" id="KW-0728">SH3 domain</keyword>
<dbReference type="InterPro" id="IPR019583">
    <property type="entry name" value="DLG1-4_PDZ_assoc"/>
</dbReference>
<dbReference type="PROSITE" id="PS50002">
    <property type="entry name" value="SH3"/>
    <property type="match status" value="1"/>
</dbReference>
<accession>A0AAQ5ZYT7</accession>
<dbReference type="GO" id="GO:0099072">
    <property type="term" value="P:regulation of postsynaptic membrane neurotransmitter receptor levels"/>
    <property type="evidence" value="ECO:0007669"/>
    <property type="project" value="TreeGrafter"/>
</dbReference>
<dbReference type="GO" id="GO:0019901">
    <property type="term" value="F:protein kinase binding"/>
    <property type="evidence" value="ECO:0007669"/>
    <property type="project" value="TreeGrafter"/>
</dbReference>
<dbReference type="SMART" id="SM00072">
    <property type="entry name" value="GuKc"/>
    <property type="match status" value="1"/>
</dbReference>
<dbReference type="GO" id="GO:0043005">
    <property type="term" value="C:neuron projection"/>
    <property type="evidence" value="ECO:0007669"/>
    <property type="project" value="InterPro"/>
</dbReference>
<comment type="subcellular location">
    <subcellularLocation>
        <location evidence="1">Cell membrane</location>
        <topology evidence="1">Peripheral membrane protein</topology>
    </subcellularLocation>
</comment>
<dbReference type="Proteomes" id="UP001501940">
    <property type="component" value="Chromosome 14"/>
</dbReference>
<evidence type="ECO:0000256" key="2">
    <source>
        <dbReference type="ARBA" id="ARBA00007014"/>
    </source>
</evidence>
<sequence length="921" mass="102973">MPISKKDTARALGLLEEYCTKLKKPEEQQLKTAINRVMGIFKTNLFEALLDIQEFYEVTLLNTQKSCEQKLEEVNHMADKWEKSVSIPNSACPVEEQREQNSSEPSGGEQRESFSTSENRPPAVQGSSHNGQTPPCMNPALMNAPWQYHYQEDDSPHLDQGFPRLTNKVRAPELVHVSEKNLSEIENVHGYVSHSHISPLKASPAPIIVNTDTLESVPYVNGTEIEYEFEEITLERGNSGLGFSIAGGTDNPHIGDDPGIFITKIIPGGAASEDGRLRVNDCILRVNDSDVSEVSHSKAVEALKVAGSIVRLYVRRRRPMLETIIEIKLIKGPKGLGFSIAGGVGNQHIPGDNSIYVTKIIDGGAAQKDGQLQVGDRLLMVNNYSLEEVSHEEAVAILKNTLDIVYLKVGKPSSVYLSDPYGPPDITHSFSPAMENHISSPINSGNLEYKSSLPPISPGSYSPLPKHLLGEEDINREPRKVVLHKGSTGLGFNIVGGEDGEGIFVSFILAGGPADLSGELRRGDQILSVNGIDLRGATHEQAAAALKGAGQVVTIFAQYRPEEYERFEAKIHDLREQMMNHSMSSGSGSLRTNQKRSLYVRVLFDYEKSKDSGLPSQGLSFRYGDILHVINASDDEWWQARRVTPHGDSEEIGVIPSKRRVERKERARLKTVKFNAKPGSFDSKGSFTDKRKKNFIFTRKFPFYKNKDGEQDGSDSDQMLLICVFFPVNYARPVIILGPMKDRINDDLISEFPEKFGSCVPHTTRPKRDYEMDGRDYHFVMSREQMEKDIQEHKFIEAGQYNDNLYGTSVQSVKYVAERGKHCILDVSGNAIKRLQVAQLYPIAIFIKPKSIDSLMDMNKRLTEDQARKTFDRAMKLEQEFGESFTALVQGDTLEDIYNHCKQVIEEHSGPYIWIPSKEKL</sequence>
<dbReference type="SUPFAM" id="SSF50156">
    <property type="entry name" value="PDZ domain-like"/>
    <property type="match status" value="3"/>
</dbReference>
<feature type="domain" description="Guanylate kinase-like" evidence="10">
    <location>
        <begin position="731"/>
        <end position="906"/>
    </location>
</feature>
<organism evidence="13 14">
    <name type="scientific">Amphiprion ocellaris</name>
    <name type="common">Clown anemonefish</name>
    <dbReference type="NCBI Taxonomy" id="80972"/>
    <lineage>
        <taxon>Eukaryota</taxon>
        <taxon>Metazoa</taxon>
        <taxon>Chordata</taxon>
        <taxon>Craniata</taxon>
        <taxon>Vertebrata</taxon>
        <taxon>Euteleostomi</taxon>
        <taxon>Actinopterygii</taxon>
        <taxon>Neopterygii</taxon>
        <taxon>Teleostei</taxon>
        <taxon>Neoteleostei</taxon>
        <taxon>Acanthomorphata</taxon>
        <taxon>Ovalentaria</taxon>
        <taxon>Pomacentridae</taxon>
        <taxon>Amphiprion</taxon>
    </lineage>
</organism>
<dbReference type="InterPro" id="IPR004172">
    <property type="entry name" value="L27_dom"/>
</dbReference>
<dbReference type="SUPFAM" id="SSF101288">
    <property type="entry name" value="L27 domain"/>
    <property type="match status" value="1"/>
</dbReference>
<dbReference type="CDD" id="cd00071">
    <property type="entry name" value="GMPK"/>
    <property type="match status" value="1"/>
</dbReference>
<feature type="domain" description="PDZ" evidence="11">
    <location>
        <begin position="231"/>
        <end position="318"/>
    </location>
</feature>
<reference evidence="13" key="3">
    <citation type="submission" date="2025-09" db="UniProtKB">
        <authorList>
            <consortium name="Ensembl"/>
        </authorList>
    </citation>
    <scope>IDENTIFICATION</scope>
</reference>
<dbReference type="PROSITE" id="PS51022">
    <property type="entry name" value="L27"/>
    <property type="match status" value="1"/>
</dbReference>
<evidence type="ECO:0000256" key="6">
    <source>
        <dbReference type="ARBA" id="ARBA00023136"/>
    </source>
</evidence>
<dbReference type="Gene3D" id="3.40.50.300">
    <property type="entry name" value="P-loop containing nucleotide triphosphate hydrolases"/>
    <property type="match status" value="1"/>
</dbReference>
<dbReference type="InterPro" id="IPR008145">
    <property type="entry name" value="GK/Ca_channel_bsu"/>
</dbReference>
<dbReference type="GO" id="GO:0035255">
    <property type="term" value="F:ionotropic glutamate receptor binding"/>
    <property type="evidence" value="ECO:0007669"/>
    <property type="project" value="TreeGrafter"/>
</dbReference>
<keyword evidence="4" id="KW-1003">Cell membrane</keyword>
<dbReference type="SMART" id="SM01277">
    <property type="entry name" value="MAGUK_N_PEST"/>
    <property type="match status" value="1"/>
</dbReference>
<evidence type="ECO:0008006" key="15">
    <source>
        <dbReference type="Google" id="ProtNLM"/>
    </source>
</evidence>
<dbReference type="Pfam" id="PF10600">
    <property type="entry name" value="PDZ_assoc"/>
    <property type="match status" value="1"/>
</dbReference>
<dbReference type="PIRSF" id="PIRSF001741">
    <property type="entry name" value="MAGUK_DLGH"/>
    <property type="match status" value="1"/>
</dbReference>
<dbReference type="GeneTree" id="ENSGT00940000155156"/>
<dbReference type="FunFam" id="2.30.30.40:FF:000027">
    <property type="entry name" value="Disks large homolog 3 isoform 1"/>
    <property type="match status" value="1"/>
</dbReference>
<proteinExistence type="inferred from homology"/>
<dbReference type="Gene3D" id="2.30.42.10">
    <property type="match status" value="3"/>
</dbReference>
<dbReference type="GO" id="GO:0098609">
    <property type="term" value="P:cell-cell adhesion"/>
    <property type="evidence" value="ECO:0007669"/>
    <property type="project" value="TreeGrafter"/>
</dbReference>
<dbReference type="SUPFAM" id="SSF50044">
    <property type="entry name" value="SH3-domain"/>
    <property type="match status" value="1"/>
</dbReference>